<dbReference type="GO" id="GO:0016887">
    <property type="term" value="F:ATP hydrolysis activity"/>
    <property type="evidence" value="ECO:0007669"/>
    <property type="project" value="InterPro"/>
</dbReference>
<evidence type="ECO:0000259" key="1">
    <source>
        <dbReference type="SMART" id="SM00382"/>
    </source>
</evidence>
<proteinExistence type="predicted"/>
<dbReference type="SMART" id="SM00382">
    <property type="entry name" value="AAA"/>
    <property type="match status" value="1"/>
</dbReference>
<dbReference type="InterPro" id="IPR011704">
    <property type="entry name" value="ATPase_dyneun-rel_AAA"/>
</dbReference>
<dbReference type="AlphaFoldDB" id="A0A369CGC8"/>
<sequence>MRPAQVLTILDREFLGTRTGHHTPVMMWGPPGVGKSQMVAQVAAKHDVPVIDIRLSQMEPSDLRGIPFRSGEHVVWAVPALLPDVERHGAEGILFLDEITSAPPSVSAAAYQLILDRQLGEYEVPAGWAIFAAGNRQGDRGVTYSMPAPLANRFSHFEVEAHLDDWVAWAYANDIDDRLIAFLRFRPELLFSFDPAHNPVAFPSPRSWEFAHRALQKFADVPDLMTRALQACVGDAAGIELAAFVENLDRLPDIDAILRGEEVPVPRDTDLQYAVASALVAQSIRARTREDAQETWGRILDYAGRFPHREMGVMLVSDMHRAIGQDIFRVPQFNDWAKAVADVMLFEQ</sequence>
<dbReference type="InterPro" id="IPR003593">
    <property type="entry name" value="AAA+_ATPase"/>
</dbReference>
<gene>
    <name evidence="2" type="ORF">DFQ59_102660</name>
</gene>
<accession>A0A369CGC8</accession>
<organism evidence="2 3">
    <name type="scientific">Thioalbus denitrificans</name>
    <dbReference type="NCBI Taxonomy" id="547122"/>
    <lineage>
        <taxon>Bacteria</taxon>
        <taxon>Pseudomonadati</taxon>
        <taxon>Pseudomonadota</taxon>
        <taxon>Gammaproteobacteria</taxon>
        <taxon>Chromatiales</taxon>
        <taxon>Ectothiorhodospiraceae</taxon>
        <taxon>Thioalbus</taxon>
    </lineage>
</organism>
<dbReference type="Pfam" id="PF07728">
    <property type="entry name" value="AAA_5"/>
    <property type="match status" value="1"/>
</dbReference>
<dbReference type="Proteomes" id="UP000252707">
    <property type="component" value="Unassembled WGS sequence"/>
</dbReference>
<keyword evidence="3" id="KW-1185">Reference proteome</keyword>
<name>A0A369CGC8_9GAMM</name>
<dbReference type="OrthoDB" id="9808317at2"/>
<evidence type="ECO:0000313" key="2">
    <source>
        <dbReference type="EMBL" id="RCX32298.1"/>
    </source>
</evidence>
<dbReference type="Gene3D" id="3.40.50.300">
    <property type="entry name" value="P-loop containing nucleotide triphosphate hydrolases"/>
    <property type="match status" value="1"/>
</dbReference>
<dbReference type="InterPro" id="IPR027417">
    <property type="entry name" value="P-loop_NTPase"/>
</dbReference>
<feature type="domain" description="AAA+ ATPase" evidence="1">
    <location>
        <begin position="21"/>
        <end position="164"/>
    </location>
</feature>
<protein>
    <submittedName>
        <fullName evidence="2">Dynein-related subfamily AAA family protein</fullName>
    </submittedName>
</protein>
<reference evidence="2 3" key="1">
    <citation type="submission" date="2018-07" db="EMBL/GenBank/DDBJ databases">
        <title>Genomic Encyclopedia of Type Strains, Phase IV (KMG-IV): sequencing the most valuable type-strain genomes for metagenomic binning, comparative biology and taxonomic classification.</title>
        <authorList>
            <person name="Goeker M."/>
        </authorList>
    </citation>
    <scope>NUCLEOTIDE SEQUENCE [LARGE SCALE GENOMIC DNA]</scope>
    <source>
        <strain evidence="2 3">DSM 26407</strain>
    </source>
</reference>
<dbReference type="CDD" id="cd00009">
    <property type="entry name" value="AAA"/>
    <property type="match status" value="1"/>
</dbReference>
<dbReference type="GO" id="GO:0005524">
    <property type="term" value="F:ATP binding"/>
    <property type="evidence" value="ECO:0007669"/>
    <property type="project" value="InterPro"/>
</dbReference>
<dbReference type="EMBL" id="QPJY01000002">
    <property type="protein sequence ID" value="RCX32298.1"/>
    <property type="molecule type" value="Genomic_DNA"/>
</dbReference>
<comment type="caution">
    <text evidence="2">The sequence shown here is derived from an EMBL/GenBank/DDBJ whole genome shotgun (WGS) entry which is preliminary data.</text>
</comment>
<dbReference type="RefSeq" id="WP_114279099.1">
    <property type="nucleotide sequence ID" value="NZ_QPJY01000002.1"/>
</dbReference>
<evidence type="ECO:0000313" key="3">
    <source>
        <dbReference type="Proteomes" id="UP000252707"/>
    </source>
</evidence>
<dbReference type="SUPFAM" id="SSF52540">
    <property type="entry name" value="P-loop containing nucleoside triphosphate hydrolases"/>
    <property type="match status" value="1"/>
</dbReference>